<dbReference type="OrthoDB" id="5146042at2"/>
<gene>
    <name evidence="2" type="ORF">EII34_13455</name>
</gene>
<comment type="caution">
    <text evidence="2">The sequence shown here is derived from an EMBL/GenBank/DDBJ whole genome shotgun (WGS) entry which is preliminary data.</text>
</comment>
<dbReference type="InterPro" id="IPR007569">
    <property type="entry name" value="DUF559"/>
</dbReference>
<accession>A0A3P1T2M7</accession>
<evidence type="ECO:0000313" key="3">
    <source>
        <dbReference type="Proteomes" id="UP000280819"/>
    </source>
</evidence>
<name>A0A3P1T2M7_9ACTN</name>
<feature type="domain" description="DUF559" evidence="1">
    <location>
        <begin position="211"/>
        <end position="283"/>
    </location>
</feature>
<dbReference type="Pfam" id="PF04480">
    <property type="entry name" value="DUF559"/>
    <property type="match status" value="1"/>
</dbReference>
<evidence type="ECO:0000259" key="1">
    <source>
        <dbReference type="Pfam" id="PF04480"/>
    </source>
</evidence>
<organism evidence="2 3">
    <name type="scientific">Arachnia propionica</name>
    <dbReference type="NCBI Taxonomy" id="1750"/>
    <lineage>
        <taxon>Bacteria</taxon>
        <taxon>Bacillati</taxon>
        <taxon>Actinomycetota</taxon>
        <taxon>Actinomycetes</taxon>
        <taxon>Propionibacteriales</taxon>
        <taxon>Propionibacteriaceae</taxon>
        <taxon>Arachnia</taxon>
    </lineage>
</organism>
<reference evidence="2 3" key="1">
    <citation type="submission" date="2018-11" db="EMBL/GenBank/DDBJ databases">
        <title>Genomes From Bacteria Associated with the Canine Oral Cavity: a Test Case for Automated Genome-Based Taxonomic Assignment.</title>
        <authorList>
            <person name="Coil D.A."/>
            <person name="Jospin G."/>
            <person name="Darling A.E."/>
            <person name="Wallis C."/>
            <person name="Davis I.J."/>
            <person name="Harris S."/>
            <person name="Eisen J.A."/>
            <person name="Holcombe L.J."/>
            <person name="O'Flynn C."/>
        </authorList>
    </citation>
    <scope>NUCLEOTIDE SEQUENCE [LARGE SCALE GENOMIC DNA]</scope>
    <source>
        <strain evidence="2 3">OH887_COT-365</strain>
    </source>
</reference>
<dbReference type="EMBL" id="RQZG01000018">
    <property type="protein sequence ID" value="RRD03590.1"/>
    <property type="molecule type" value="Genomic_DNA"/>
</dbReference>
<dbReference type="AlphaFoldDB" id="A0A3P1T2M7"/>
<proteinExistence type="predicted"/>
<sequence length="301" mass="34494">MLAPPCQGGRQRSYKRLLPTSFPGHLSERGIRTVTRHLLRVTRGIYATCQPGWHAVALAGLMVGGDDAVLSGEAALLLDKVIRDQPRVIDVWHPSKILPFRFGELTVRFPRGLRQAQDVWGLRRTSVETALLDRAATCDERRIISLLTRAYATRGTTPQRMAVAIAERRRLRHRALLEELADPVFVTVESVLEWLYHDRVERAHALPTPQRQAQLLPWCRVDDWYEDQRVVVETDGRDHDDFARDMHRDNRLAMAFDATVLRYGWRDVTERPCAVARQVALVLKGRGWRGELQRCPRCDQG</sequence>
<evidence type="ECO:0000313" key="2">
    <source>
        <dbReference type="EMBL" id="RRD03590.1"/>
    </source>
</evidence>
<dbReference type="Proteomes" id="UP000280819">
    <property type="component" value="Unassembled WGS sequence"/>
</dbReference>
<protein>
    <submittedName>
        <fullName evidence="2">DUF559 domain-containing protein</fullName>
    </submittedName>
</protein>